<dbReference type="OMA" id="HMIECRS"/>
<evidence type="ECO:0000313" key="2">
    <source>
        <dbReference type="EMBL" id="CUG23158.1"/>
    </source>
</evidence>
<dbReference type="PANTHER" id="PTHR22893">
    <property type="entry name" value="NADH OXIDOREDUCTASE-RELATED"/>
    <property type="match status" value="1"/>
</dbReference>
<name>A0A0S4IVY9_BODSA</name>
<proteinExistence type="predicted"/>
<dbReference type="InterPro" id="IPR045247">
    <property type="entry name" value="Oye-like"/>
</dbReference>
<dbReference type="GO" id="GO:0005737">
    <property type="term" value="C:cytoplasm"/>
    <property type="evidence" value="ECO:0007669"/>
    <property type="project" value="UniProtKB-ARBA"/>
</dbReference>
<evidence type="ECO:0000313" key="3">
    <source>
        <dbReference type="Proteomes" id="UP000051952"/>
    </source>
</evidence>
<dbReference type="Proteomes" id="UP000051952">
    <property type="component" value="Unassembled WGS sequence"/>
</dbReference>
<dbReference type="OrthoDB" id="258354at2759"/>
<evidence type="ECO:0000259" key="1">
    <source>
        <dbReference type="Pfam" id="PF00724"/>
    </source>
</evidence>
<reference evidence="3" key="1">
    <citation type="submission" date="2015-09" db="EMBL/GenBank/DDBJ databases">
        <authorList>
            <consortium name="Pathogen Informatics"/>
        </authorList>
    </citation>
    <scope>NUCLEOTIDE SEQUENCE [LARGE SCALE GENOMIC DNA]</scope>
    <source>
        <strain evidence="3">Lake Konstanz</strain>
    </source>
</reference>
<dbReference type="GO" id="GO:0010181">
    <property type="term" value="F:FMN binding"/>
    <property type="evidence" value="ECO:0007669"/>
    <property type="project" value="InterPro"/>
</dbReference>
<protein>
    <submittedName>
        <fullName evidence="2">NADH:flavin oxidoreductase, putative</fullName>
    </submittedName>
</protein>
<dbReference type="Gene3D" id="3.20.20.70">
    <property type="entry name" value="Aldolase class I"/>
    <property type="match status" value="2"/>
</dbReference>
<dbReference type="InterPro" id="IPR013785">
    <property type="entry name" value="Aldolase_TIM"/>
</dbReference>
<keyword evidence="3" id="KW-1185">Reference proteome</keyword>
<feature type="domain" description="NADH:flavin oxidoreductase/NADH oxidase N-terminal" evidence="1">
    <location>
        <begin position="1"/>
        <end position="171"/>
    </location>
</feature>
<accession>A0A0S4IVY9</accession>
<dbReference type="AlphaFoldDB" id="A0A0S4IVY9"/>
<dbReference type="PANTHER" id="PTHR22893:SF91">
    <property type="entry name" value="NADPH DEHYDROGENASE 2-RELATED"/>
    <property type="match status" value="1"/>
</dbReference>
<dbReference type="EMBL" id="CYKH01000710">
    <property type="protein sequence ID" value="CUG23158.1"/>
    <property type="molecule type" value="Genomic_DNA"/>
</dbReference>
<sequence length="348" mass="37567">MTRGRADKQTGAVKDIHAIYYGERASAGLQFTEGTLISRQGHGWSGAPDIYSKEQIEAWQAVTAAVHKANGVIFCQLAHSGRACHSDVTGHPIVSASAIPVSGEATGLNHEKKPYEVPRALTVEEIAVIVGDFATAAKNSIEAGFDGVQLHSANGFLIGQFTQSCSNQRTDGRVRRLDREPSSLLQGGACRSRRCHRQAACVDPLEPQQAPSMTWARKTTLRPLTLRSSWPHRSRLLGLSCSTALPLGSTRRAPYTLEQARAAIASVDPKSQTALAGNVGYTLETAEKAISEGRADIITFGRPFMSNPDLPERFRDGAVLAPDSQYPDWWVNDTAEGYITFPRATAAA</sequence>
<organism evidence="2 3">
    <name type="scientific">Bodo saltans</name>
    <name type="common">Flagellated protozoan</name>
    <dbReference type="NCBI Taxonomy" id="75058"/>
    <lineage>
        <taxon>Eukaryota</taxon>
        <taxon>Discoba</taxon>
        <taxon>Euglenozoa</taxon>
        <taxon>Kinetoplastea</taxon>
        <taxon>Metakinetoplastina</taxon>
        <taxon>Eubodonida</taxon>
        <taxon>Bodonidae</taxon>
        <taxon>Bodo</taxon>
    </lineage>
</organism>
<dbReference type="GO" id="GO:0016491">
    <property type="term" value="F:oxidoreductase activity"/>
    <property type="evidence" value="ECO:0007669"/>
    <property type="project" value="InterPro"/>
</dbReference>
<dbReference type="VEuPathDB" id="TriTrypDB:BSAL_76125"/>
<dbReference type="InterPro" id="IPR001155">
    <property type="entry name" value="OxRdtase_FMN_N"/>
</dbReference>
<dbReference type="Pfam" id="PF00724">
    <property type="entry name" value="Oxidored_FMN"/>
    <property type="match status" value="1"/>
</dbReference>
<dbReference type="SUPFAM" id="SSF51395">
    <property type="entry name" value="FMN-linked oxidoreductases"/>
    <property type="match status" value="1"/>
</dbReference>
<gene>
    <name evidence="2" type="ORF">BSAL_76110</name>
</gene>